<dbReference type="GO" id="GO:0002098">
    <property type="term" value="P:tRNA wobble uridine modification"/>
    <property type="evidence" value="ECO:0007669"/>
    <property type="project" value="InterPro"/>
</dbReference>
<evidence type="ECO:0000256" key="3">
    <source>
        <dbReference type="ARBA" id="ARBA00022490"/>
    </source>
</evidence>
<keyword evidence="5" id="KW-0677">Repeat</keyword>
<keyword evidence="8" id="KW-1185">Reference proteome</keyword>
<evidence type="ECO:0000256" key="6">
    <source>
        <dbReference type="ARBA" id="ARBA00023242"/>
    </source>
</evidence>
<evidence type="ECO:0000256" key="5">
    <source>
        <dbReference type="ARBA" id="ARBA00022737"/>
    </source>
</evidence>
<dbReference type="InterPro" id="IPR037289">
    <property type="entry name" value="Elp2"/>
</dbReference>
<comment type="caution">
    <text evidence="7">The sequence shown here is derived from an EMBL/GenBank/DDBJ whole genome shotgun (WGS) entry which is preliminary data.</text>
</comment>
<dbReference type="PANTHER" id="PTHR44111">
    <property type="entry name" value="ELONGATOR COMPLEX PROTEIN 2"/>
    <property type="match status" value="1"/>
</dbReference>
<dbReference type="InterPro" id="IPR036322">
    <property type="entry name" value="WD40_repeat_dom_sf"/>
</dbReference>
<reference evidence="7" key="1">
    <citation type="journal article" date="2023" name="Science">
        <title>Elucidation of the pathway for biosynthesis of saponin adjuvants from the soapbark tree.</title>
        <authorList>
            <person name="Reed J."/>
            <person name="Orme A."/>
            <person name="El-Demerdash A."/>
            <person name="Owen C."/>
            <person name="Martin L.B.B."/>
            <person name="Misra R.C."/>
            <person name="Kikuchi S."/>
            <person name="Rejzek M."/>
            <person name="Martin A.C."/>
            <person name="Harkess A."/>
            <person name="Leebens-Mack J."/>
            <person name="Louveau T."/>
            <person name="Stephenson M.J."/>
            <person name="Osbourn A."/>
        </authorList>
    </citation>
    <scope>NUCLEOTIDE SEQUENCE</scope>
    <source>
        <strain evidence="7">S10</strain>
    </source>
</reference>
<keyword evidence="4" id="KW-0853">WD repeat</keyword>
<gene>
    <name evidence="7" type="ORF">O6P43_025755</name>
</gene>
<dbReference type="SUPFAM" id="SSF50978">
    <property type="entry name" value="WD40 repeat-like"/>
    <property type="match status" value="1"/>
</dbReference>
<evidence type="ECO:0000256" key="4">
    <source>
        <dbReference type="ARBA" id="ARBA00022574"/>
    </source>
</evidence>
<dbReference type="KEGG" id="qsa:O6P43_025755"/>
<dbReference type="InterPro" id="IPR015943">
    <property type="entry name" value="WD40/YVTN_repeat-like_dom_sf"/>
</dbReference>
<protein>
    <submittedName>
        <fullName evidence="7">Elongator complex protein 2-like</fullName>
    </submittedName>
</protein>
<dbReference type="GO" id="GO:0005737">
    <property type="term" value="C:cytoplasm"/>
    <property type="evidence" value="ECO:0007669"/>
    <property type="project" value="UniProtKB-SubCell"/>
</dbReference>
<evidence type="ECO:0000313" key="7">
    <source>
        <dbReference type="EMBL" id="KAJ7954147.1"/>
    </source>
</evidence>
<sequence length="128" mass="14047">MNPTEFLTPSNGGGVEAKIVFIGVGCNRNLNNVSWGACDLVSLGAQKAAVNCTQWLPSSKFAFSAKELERHYLLSGDADGAIILWEFSLIDRKWRHVLQVPQSHKKGVTCITGIMISQQCLDLLLQMV</sequence>
<proteinExistence type="predicted"/>
<dbReference type="AlphaFoldDB" id="A0AAD7PGF7"/>
<accession>A0AAD7PGF7</accession>
<keyword evidence="3" id="KW-0963">Cytoplasm</keyword>
<name>A0AAD7PGF7_QUISA</name>
<organism evidence="7 8">
    <name type="scientific">Quillaja saponaria</name>
    <name type="common">Soap bark tree</name>
    <dbReference type="NCBI Taxonomy" id="32244"/>
    <lineage>
        <taxon>Eukaryota</taxon>
        <taxon>Viridiplantae</taxon>
        <taxon>Streptophyta</taxon>
        <taxon>Embryophyta</taxon>
        <taxon>Tracheophyta</taxon>
        <taxon>Spermatophyta</taxon>
        <taxon>Magnoliopsida</taxon>
        <taxon>eudicotyledons</taxon>
        <taxon>Gunneridae</taxon>
        <taxon>Pentapetalae</taxon>
        <taxon>rosids</taxon>
        <taxon>fabids</taxon>
        <taxon>Fabales</taxon>
        <taxon>Quillajaceae</taxon>
        <taxon>Quillaja</taxon>
    </lineage>
</organism>
<dbReference type="PANTHER" id="PTHR44111:SF1">
    <property type="entry name" value="ELONGATOR COMPLEX PROTEIN 2"/>
    <property type="match status" value="1"/>
</dbReference>
<comment type="subcellular location">
    <subcellularLocation>
        <location evidence="2">Cytoplasm</location>
    </subcellularLocation>
    <subcellularLocation>
        <location evidence="1">Nucleus</location>
    </subcellularLocation>
</comment>
<evidence type="ECO:0000313" key="8">
    <source>
        <dbReference type="Proteomes" id="UP001163823"/>
    </source>
</evidence>
<keyword evidence="6" id="KW-0539">Nucleus</keyword>
<evidence type="ECO:0000256" key="1">
    <source>
        <dbReference type="ARBA" id="ARBA00004123"/>
    </source>
</evidence>
<dbReference type="GO" id="GO:0005634">
    <property type="term" value="C:nucleus"/>
    <property type="evidence" value="ECO:0007669"/>
    <property type="project" value="UniProtKB-SubCell"/>
</dbReference>
<dbReference type="EMBL" id="JARAOO010000010">
    <property type="protein sequence ID" value="KAJ7954147.1"/>
    <property type="molecule type" value="Genomic_DNA"/>
</dbReference>
<evidence type="ECO:0000256" key="2">
    <source>
        <dbReference type="ARBA" id="ARBA00004496"/>
    </source>
</evidence>
<dbReference type="Proteomes" id="UP001163823">
    <property type="component" value="Chromosome 10"/>
</dbReference>
<dbReference type="GO" id="GO:0033588">
    <property type="term" value="C:elongator holoenzyme complex"/>
    <property type="evidence" value="ECO:0007669"/>
    <property type="project" value="InterPro"/>
</dbReference>
<dbReference type="Gene3D" id="2.130.10.10">
    <property type="entry name" value="YVTN repeat-like/Quinoprotein amine dehydrogenase"/>
    <property type="match status" value="1"/>
</dbReference>